<evidence type="ECO:0000313" key="1">
    <source>
        <dbReference type="EMBL" id="PIL20797.1"/>
    </source>
</evidence>
<reference evidence="1 2" key="1">
    <citation type="submission" date="2013-09" db="EMBL/GenBank/DDBJ databases">
        <title>Genome sequencing of Phaeobacter antarcticus sp. nov. SM1211.</title>
        <authorList>
            <person name="Zhang X.-Y."/>
            <person name="Liu C."/>
            <person name="Chen X.-L."/>
            <person name="Xie B.-B."/>
            <person name="Qin Q.-L."/>
            <person name="Rong J.-C."/>
            <person name="Zhang Y.-Z."/>
        </authorList>
    </citation>
    <scope>NUCLEOTIDE SEQUENCE [LARGE SCALE GENOMIC DNA]</scope>
    <source>
        <strain evidence="1 2">SM1211</strain>
    </source>
</reference>
<accession>A0A2G8RGU4</accession>
<comment type="caution">
    <text evidence="1">The sequence shown here is derived from an EMBL/GenBank/DDBJ whole genome shotgun (WGS) entry which is preliminary data.</text>
</comment>
<sequence length="42" mass="4601">MLGVIHSNDIVGKGDEQSGEFRWLFLLDPVTGPVDELDWAGS</sequence>
<keyword evidence="2" id="KW-1185">Reference proteome</keyword>
<proteinExistence type="predicted"/>
<organism evidence="1 2">
    <name type="scientific">Puniceibacterium antarcticum</name>
    <dbReference type="NCBI Taxonomy" id="1206336"/>
    <lineage>
        <taxon>Bacteria</taxon>
        <taxon>Pseudomonadati</taxon>
        <taxon>Pseudomonadota</taxon>
        <taxon>Alphaproteobacteria</taxon>
        <taxon>Rhodobacterales</taxon>
        <taxon>Paracoccaceae</taxon>
        <taxon>Puniceibacterium</taxon>
    </lineage>
</organism>
<dbReference type="AlphaFoldDB" id="A0A2G8RGU4"/>
<protein>
    <submittedName>
        <fullName evidence="1">Uncharacterized protein</fullName>
    </submittedName>
</protein>
<dbReference type="EMBL" id="AWWI01000056">
    <property type="protein sequence ID" value="PIL20797.1"/>
    <property type="molecule type" value="Genomic_DNA"/>
</dbReference>
<dbReference type="RefSeq" id="WP_281256064.1">
    <property type="nucleotide sequence ID" value="NZ_AWWI01000056.1"/>
</dbReference>
<dbReference type="Proteomes" id="UP000231259">
    <property type="component" value="Unassembled WGS sequence"/>
</dbReference>
<name>A0A2G8RGU4_9RHOB</name>
<evidence type="ECO:0000313" key="2">
    <source>
        <dbReference type="Proteomes" id="UP000231259"/>
    </source>
</evidence>
<gene>
    <name evidence="1" type="ORF">P775_07765</name>
</gene>